<evidence type="ECO:0000313" key="3">
    <source>
        <dbReference type="Proteomes" id="UP000270094"/>
    </source>
</evidence>
<reference evidence="2 3" key="1">
    <citation type="submission" date="2018-11" db="EMBL/GenBank/DDBJ databases">
        <authorList>
            <consortium name="Pathogen Informatics"/>
        </authorList>
    </citation>
    <scope>NUCLEOTIDE SEQUENCE [LARGE SCALE GENOMIC DNA]</scope>
</reference>
<accession>A0A3P7IZU1</accession>
<evidence type="ECO:0000313" key="2">
    <source>
        <dbReference type="EMBL" id="VDM76116.1"/>
    </source>
</evidence>
<dbReference type="PANTHER" id="PTHR19446">
    <property type="entry name" value="REVERSE TRANSCRIPTASES"/>
    <property type="match status" value="1"/>
</dbReference>
<dbReference type="AlphaFoldDB" id="A0A3P7IZU1"/>
<proteinExistence type="predicted"/>
<gene>
    <name evidence="2" type="ORF">SVUK_LOCUS11114</name>
</gene>
<sequence>MGKAFDKVPHGVMVGTAKAHENRKIIQWIEMIYHGATTMCDLRQDSQHHSKDRVHQGSVLSPLLFITVIDAGMEVLKRQPPWALLYVDDVVFMAEKRKVQEEV</sequence>
<dbReference type="Proteomes" id="UP000270094">
    <property type="component" value="Unassembled WGS sequence"/>
</dbReference>
<dbReference type="EMBL" id="UYYB01096374">
    <property type="protein sequence ID" value="VDM76116.1"/>
    <property type="molecule type" value="Genomic_DNA"/>
</dbReference>
<evidence type="ECO:0000259" key="1">
    <source>
        <dbReference type="PROSITE" id="PS50878"/>
    </source>
</evidence>
<feature type="domain" description="Reverse transcriptase" evidence="1">
    <location>
        <begin position="1"/>
        <end position="103"/>
    </location>
</feature>
<dbReference type="PROSITE" id="PS50878">
    <property type="entry name" value="RT_POL"/>
    <property type="match status" value="1"/>
</dbReference>
<dbReference type="InterPro" id="IPR000477">
    <property type="entry name" value="RT_dom"/>
</dbReference>
<organism evidence="2 3">
    <name type="scientific">Strongylus vulgaris</name>
    <name type="common">Blood worm</name>
    <dbReference type="NCBI Taxonomy" id="40348"/>
    <lineage>
        <taxon>Eukaryota</taxon>
        <taxon>Metazoa</taxon>
        <taxon>Ecdysozoa</taxon>
        <taxon>Nematoda</taxon>
        <taxon>Chromadorea</taxon>
        <taxon>Rhabditida</taxon>
        <taxon>Rhabditina</taxon>
        <taxon>Rhabditomorpha</taxon>
        <taxon>Strongyloidea</taxon>
        <taxon>Strongylidae</taxon>
        <taxon>Strongylus</taxon>
    </lineage>
</organism>
<protein>
    <recommendedName>
        <fullName evidence="1">Reverse transcriptase domain-containing protein</fullName>
    </recommendedName>
</protein>
<keyword evidence="3" id="KW-1185">Reference proteome</keyword>
<dbReference type="Pfam" id="PF00078">
    <property type="entry name" value="RVT_1"/>
    <property type="match status" value="1"/>
</dbReference>
<name>A0A3P7IZU1_STRVU</name>
<dbReference type="OrthoDB" id="418748at2759"/>